<comment type="subcellular location">
    <subcellularLocation>
        <location evidence="2">Cytoplasm</location>
    </subcellularLocation>
    <subcellularLocation>
        <location evidence="1">Nucleus</location>
    </subcellularLocation>
</comment>
<evidence type="ECO:0000256" key="7">
    <source>
        <dbReference type="ARBA" id="ARBA00022691"/>
    </source>
</evidence>
<dbReference type="EMBL" id="KV426117">
    <property type="protein sequence ID" value="KZV87713.1"/>
    <property type="molecule type" value="Genomic_DNA"/>
</dbReference>
<keyword evidence="6" id="KW-0808">Transferase</keyword>
<dbReference type="GO" id="GO:0018064">
    <property type="term" value="F:protein-L-histidine N-tele-methyltransferase activity"/>
    <property type="evidence" value="ECO:0007669"/>
    <property type="project" value="UniProtKB-EC"/>
</dbReference>
<dbReference type="EC" id="2.1.1.85" evidence="3"/>
<dbReference type="AlphaFoldDB" id="A0A165EUF6"/>
<name>A0A165EUF6_EXIGL</name>
<accession>A0A165EUF6</accession>
<evidence type="ECO:0000256" key="1">
    <source>
        <dbReference type="ARBA" id="ARBA00004123"/>
    </source>
</evidence>
<dbReference type="STRING" id="1314781.A0A165EUF6"/>
<dbReference type="GO" id="GO:0005634">
    <property type="term" value="C:nucleus"/>
    <property type="evidence" value="ECO:0007669"/>
    <property type="project" value="UniProtKB-SubCell"/>
</dbReference>
<dbReference type="InParanoid" id="A0A165EUF6"/>
<dbReference type="OrthoDB" id="1723750at2759"/>
<dbReference type="Gene3D" id="3.40.50.150">
    <property type="entry name" value="Vaccinia Virus protein VP39"/>
    <property type="match status" value="1"/>
</dbReference>
<evidence type="ECO:0000313" key="11">
    <source>
        <dbReference type="Proteomes" id="UP000077266"/>
    </source>
</evidence>
<dbReference type="PANTHER" id="PTHR14614:SF39">
    <property type="entry name" value="HISTIDINE PROTEIN METHYLTRANSFERASE 1 HOMOLOG"/>
    <property type="match status" value="1"/>
</dbReference>
<dbReference type="FunCoup" id="A0A165EUF6">
    <property type="interactions" value="407"/>
</dbReference>
<dbReference type="GO" id="GO:0005737">
    <property type="term" value="C:cytoplasm"/>
    <property type="evidence" value="ECO:0007669"/>
    <property type="project" value="UniProtKB-SubCell"/>
</dbReference>
<evidence type="ECO:0000313" key="10">
    <source>
        <dbReference type="EMBL" id="KZV87713.1"/>
    </source>
</evidence>
<keyword evidence="5" id="KW-0489">Methyltransferase</keyword>
<reference evidence="10 11" key="1">
    <citation type="journal article" date="2016" name="Mol. Biol. Evol.">
        <title>Comparative Genomics of Early-Diverging Mushroom-Forming Fungi Provides Insights into the Origins of Lignocellulose Decay Capabilities.</title>
        <authorList>
            <person name="Nagy L.G."/>
            <person name="Riley R."/>
            <person name="Tritt A."/>
            <person name="Adam C."/>
            <person name="Daum C."/>
            <person name="Floudas D."/>
            <person name="Sun H."/>
            <person name="Yadav J.S."/>
            <person name="Pangilinan J."/>
            <person name="Larsson K.H."/>
            <person name="Matsuura K."/>
            <person name="Barry K."/>
            <person name="Labutti K."/>
            <person name="Kuo R."/>
            <person name="Ohm R.A."/>
            <person name="Bhattacharya S.S."/>
            <person name="Shirouzu T."/>
            <person name="Yoshinaga Y."/>
            <person name="Martin F.M."/>
            <person name="Grigoriev I.V."/>
            <person name="Hibbett D.S."/>
        </authorList>
    </citation>
    <scope>NUCLEOTIDE SEQUENCE [LARGE SCALE GENOMIC DNA]</scope>
    <source>
        <strain evidence="10 11">HHB12029</strain>
    </source>
</reference>
<evidence type="ECO:0000256" key="8">
    <source>
        <dbReference type="ARBA" id="ARBA00023242"/>
    </source>
</evidence>
<gene>
    <name evidence="10" type="ORF">EXIGLDRAFT_679682</name>
</gene>
<keyword evidence="8" id="KW-0539">Nucleus</keyword>
<evidence type="ECO:0000256" key="3">
    <source>
        <dbReference type="ARBA" id="ARBA00012533"/>
    </source>
</evidence>
<keyword evidence="7" id="KW-0949">S-adenosyl-L-methionine</keyword>
<dbReference type="Proteomes" id="UP000077266">
    <property type="component" value="Unassembled WGS sequence"/>
</dbReference>
<organism evidence="10 11">
    <name type="scientific">Exidia glandulosa HHB12029</name>
    <dbReference type="NCBI Taxonomy" id="1314781"/>
    <lineage>
        <taxon>Eukaryota</taxon>
        <taxon>Fungi</taxon>
        <taxon>Dikarya</taxon>
        <taxon>Basidiomycota</taxon>
        <taxon>Agaricomycotina</taxon>
        <taxon>Agaricomycetes</taxon>
        <taxon>Auriculariales</taxon>
        <taxon>Exidiaceae</taxon>
        <taxon>Exidia</taxon>
    </lineage>
</organism>
<proteinExistence type="inferred from homology"/>
<comment type="similarity">
    <text evidence="9">Belongs to the methyltransferase superfamily. METTL18 family.</text>
</comment>
<evidence type="ECO:0000256" key="4">
    <source>
        <dbReference type="ARBA" id="ARBA00022490"/>
    </source>
</evidence>
<protein>
    <recommendedName>
        <fullName evidence="3">protein-histidine N-methyltransferase</fullName>
        <ecNumber evidence="3">2.1.1.85</ecNumber>
    </recommendedName>
</protein>
<dbReference type="GO" id="GO:0032259">
    <property type="term" value="P:methylation"/>
    <property type="evidence" value="ECO:0007669"/>
    <property type="project" value="UniProtKB-KW"/>
</dbReference>
<dbReference type="PANTHER" id="PTHR14614">
    <property type="entry name" value="HEPATOCELLULAR CARCINOMA-ASSOCIATED ANTIGEN"/>
    <property type="match status" value="1"/>
</dbReference>
<sequence>MSYSPLLVRRNDGTKLYIARRDLFDARYQLMAGESHDVDAPDIQFLDAPSDLVRGVYEGGLKTWECASDLVQYISEGSVQTANSVLELGCGTAIPSAYALSELLSRPTDNASPRAVHVQDYNRLVLELVAFPNLVLAWYFSPVAARVRDSSHTSSEAGELDLDGDIVNAFRSDLVSCCVDLRLYYGSWRSWQLPRTYNLVLTSETVYEPASLSPLVSLLHASGGRRLVAAKRVYFGVGGGVREFVLEVERAGGTADTVWETSSGVARAILDVKW</sequence>
<evidence type="ECO:0000256" key="2">
    <source>
        <dbReference type="ARBA" id="ARBA00004496"/>
    </source>
</evidence>
<evidence type="ECO:0000256" key="5">
    <source>
        <dbReference type="ARBA" id="ARBA00022603"/>
    </source>
</evidence>
<dbReference type="InterPro" id="IPR029063">
    <property type="entry name" value="SAM-dependent_MTases_sf"/>
</dbReference>
<keyword evidence="11" id="KW-1185">Reference proteome</keyword>
<evidence type="ECO:0000256" key="9">
    <source>
        <dbReference type="ARBA" id="ARBA00038126"/>
    </source>
</evidence>
<dbReference type="InterPro" id="IPR019410">
    <property type="entry name" value="Methyltransf_16"/>
</dbReference>
<keyword evidence="4" id="KW-0963">Cytoplasm</keyword>
<evidence type="ECO:0000256" key="6">
    <source>
        <dbReference type="ARBA" id="ARBA00022679"/>
    </source>
</evidence>